<feature type="transmembrane region" description="Helical" evidence="8">
    <location>
        <begin position="379"/>
        <end position="399"/>
    </location>
</feature>
<gene>
    <name evidence="9" type="ORF">HERILL_LOCUS9440</name>
</gene>
<feature type="transmembrane region" description="Helical" evidence="8">
    <location>
        <begin position="131"/>
        <end position="152"/>
    </location>
</feature>
<proteinExistence type="inferred from homology"/>
<dbReference type="GO" id="GO:0030425">
    <property type="term" value="C:dendrite"/>
    <property type="evidence" value="ECO:0007669"/>
    <property type="project" value="TreeGrafter"/>
</dbReference>
<comment type="function">
    <text evidence="8">Gustatory receptor which mediates acceptance or avoidance behavior, depending on its substrates.</text>
</comment>
<evidence type="ECO:0000256" key="1">
    <source>
        <dbReference type="ARBA" id="ARBA00004651"/>
    </source>
</evidence>
<evidence type="ECO:0000256" key="5">
    <source>
        <dbReference type="ARBA" id="ARBA00023136"/>
    </source>
</evidence>
<keyword evidence="3 8" id="KW-0812">Transmembrane</keyword>
<dbReference type="AlphaFoldDB" id="A0A7R8UTB6"/>
<evidence type="ECO:0000256" key="3">
    <source>
        <dbReference type="ARBA" id="ARBA00022692"/>
    </source>
</evidence>
<dbReference type="FunCoup" id="A0A7R8UTB6">
    <property type="interactions" value="22"/>
</dbReference>
<dbReference type="GO" id="GO:0007635">
    <property type="term" value="P:chemosensory behavior"/>
    <property type="evidence" value="ECO:0007669"/>
    <property type="project" value="TreeGrafter"/>
</dbReference>
<organism evidence="9 10">
    <name type="scientific">Hermetia illucens</name>
    <name type="common">Black soldier fly</name>
    <dbReference type="NCBI Taxonomy" id="343691"/>
    <lineage>
        <taxon>Eukaryota</taxon>
        <taxon>Metazoa</taxon>
        <taxon>Ecdysozoa</taxon>
        <taxon>Arthropoda</taxon>
        <taxon>Hexapoda</taxon>
        <taxon>Insecta</taxon>
        <taxon>Pterygota</taxon>
        <taxon>Neoptera</taxon>
        <taxon>Endopterygota</taxon>
        <taxon>Diptera</taxon>
        <taxon>Brachycera</taxon>
        <taxon>Stratiomyomorpha</taxon>
        <taxon>Stratiomyidae</taxon>
        <taxon>Hermetiinae</taxon>
        <taxon>Hermetia</taxon>
    </lineage>
</organism>
<dbReference type="GO" id="GO:0005886">
    <property type="term" value="C:plasma membrane"/>
    <property type="evidence" value="ECO:0007669"/>
    <property type="project" value="UniProtKB-SubCell"/>
</dbReference>
<comment type="similarity">
    <text evidence="8">Belongs to the insect chemoreceptor superfamily. Gustatory receptor (GR) family.</text>
</comment>
<keyword evidence="10" id="KW-1185">Reference proteome</keyword>
<keyword evidence="7 8" id="KW-0807">Transducer</keyword>
<dbReference type="GO" id="GO:0050909">
    <property type="term" value="P:sensory perception of taste"/>
    <property type="evidence" value="ECO:0007669"/>
    <property type="project" value="InterPro"/>
</dbReference>
<keyword evidence="5 8" id="KW-0472">Membrane</keyword>
<feature type="transmembrane region" description="Helical" evidence="8">
    <location>
        <begin position="299"/>
        <end position="324"/>
    </location>
</feature>
<evidence type="ECO:0000256" key="6">
    <source>
        <dbReference type="ARBA" id="ARBA00023170"/>
    </source>
</evidence>
<dbReference type="EMBL" id="LR899012">
    <property type="protein sequence ID" value="CAD7086684.1"/>
    <property type="molecule type" value="Genomic_DNA"/>
</dbReference>
<dbReference type="InParanoid" id="A0A7R8UTB6"/>
<dbReference type="GO" id="GO:0008049">
    <property type="term" value="P:male courtship behavior"/>
    <property type="evidence" value="ECO:0007669"/>
    <property type="project" value="TreeGrafter"/>
</dbReference>
<feature type="transmembrane region" description="Helical" evidence="8">
    <location>
        <begin position="164"/>
        <end position="186"/>
    </location>
</feature>
<dbReference type="Pfam" id="PF08395">
    <property type="entry name" value="7tm_7"/>
    <property type="match status" value="1"/>
</dbReference>
<evidence type="ECO:0000256" key="7">
    <source>
        <dbReference type="ARBA" id="ARBA00023224"/>
    </source>
</evidence>
<dbReference type="PANTHER" id="PTHR21143">
    <property type="entry name" value="INVERTEBRATE GUSTATORY RECEPTOR"/>
    <property type="match status" value="1"/>
</dbReference>
<name>A0A7R8UTB6_HERIL</name>
<reference evidence="9 10" key="1">
    <citation type="submission" date="2020-11" db="EMBL/GenBank/DDBJ databases">
        <authorList>
            <person name="Wallbank WR R."/>
            <person name="Pardo Diaz C."/>
            <person name="Kozak K."/>
            <person name="Martin S."/>
            <person name="Jiggins C."/>
            <person name="Moest M."/>
            <person name="Warren A I."/>
            <person name="Generalovic N T."/>
            <person name="Byers J.R.P. K."/>
            <person name="Montejo-Kovacevich G."/>
            <person name="Yen C E."/>
        </authorList>
    </citation>
    <scope>NUCLEOTIDE SEQUENCE [LARGE SCALE GENOMIC DNA]</scope>
</reference>
<dbReference type="PANTHER" id="PTHR21143:SF133">
    <property type="entry name" value="GUSTATORY AND PHEROMONE RECEPTOR 32A-RELATED"/>
    <property type="match status" value="1"/>
</dbReference>
<keyword evidence="4 8" id="KW-1133">Transmembrane helix</keyword>
<protein>
    <recommendedName>
        <fullName evidence="8">Gustatory receptor</fullName>
    </recommendedName>
</protein>
<dbReference type="GO" id="GO:0007165">
    <property type="term" value="P:signal transduction"/>
    <property type="evidence" value="ECO:0007669"/>
    <property type="project" value="UniProtKB-KW"/>
</dbReference>
<dbReference type="GO" id="GO:0030424">
    <property type="term" value="C:axon"/>
    <property type="evidence" value="ECO:0007669"/>
    <property type="project" value="TreeGrafter"/>
</dbReference>
<dbReference type="Proteomes" id="UP000594454">
    <property type="component" value="Chromosome 4"/>
</dbReference>
<comment type="subcellular location">
    <subcellularLocation>
        <location evidence="1 8">Cell membrane</location>
        <topology evidence="1 8">Multi-pass membrane protein</topology>
    </subcellularLocation>
</comment>
<accession>A0A7R8UTB6</accession>
<dbReference type="OrthoDB" id="6478931at2759"/>
<sequence>MDGFGSIPKVYVRLMQIFGYTQLTSRNRQLVRSKFLLVYSSVLLISTVSWLIYAVIRMQYKTNPLGSNQVGRIIDYAQMVGIGIAYTVTMVETMVHHRKQRRQFEKLKEIDGLFKSVLKVDTGWATNGKEVGLTCLLMFSAYFLFSSYTLGFNLYLKEFSTIEYWALYTILSKLCALRYFELYAIVTAFKWRLTKLNECLQGLKLSTKKLMDLDNPKKLKFGFYHTEVYLQKTNLESASHHQLDVLRRIYYHLWDLNKIFNQSFGLSLLVNIANDFILMTAKCWALITMQATAVGLVEYLRLLAFILSLIPHGFNIILICRACFLAAQSATKSALLVHKIPVDSDNHKQNFLIEEFSLQLLHQKIAFNAVGFFNIDMSLLYTIAGATTTYLVILIQFYVNSKRG</sequence>
<evidence type="ECO:0000256" key="2">
    <source>
        <dbReference type="ARBA" id="ARBA00022475"/>
    </source>
</evidence>
<dbReference type="InterPro" id="IPR013604">
    <property type="entry name" value="7TM_chemorcpt"/>
</dbReference>
<keyword evidence="6 8" id="KW-0675">Receptor</keyword>
<feature type="transmembrane region" description="Helical" evidence="8">
    <location>
        <begin position="35"/>
        <end position="56"/>
    </location>
</feature>
<evidence type="ECO:0000313" key="10">
    <source>
        <dbReference type="Proteomes" id="UP000594454"/>
    </source>
</evidence>
<evidence type="ECO:0000256" key="8">
    <source>
        <dbReference type="RuleBase" id="RU363108"/>
    </source>
</evidence>
<feature type="transmembrane region" description="Helical" evidence="8">
    <location>
        <begin position="264"/>
        <end position="287"/>
    </location>
</feature>
<feature type="transmembrane region" description="Helical" evidence="8">
    <location>
        <begin position="76"/>
        <end position="95"/>
    </location>
</feature>
<dbReference type="GO" id="GO:0043025">
    <property type="term" value="C:neuronal cell body"/>
    <property type="evidence" value="ECO:0007669"/>
    <property type="project" value="TreeGrafter"/>
</dbReference>
<evidence type="ECO:0000313" key="9">
    <source>
        <dbReference type="EMBL" id="CAD7086684.1"/>
    </source>
</evidence>
<evidence type="ECO:0000256" key="4">
    <source>
        <dbReference type="ARBA" id="ARBA00022989"/>
    </source>
</evidence>
<keyword evidence="2 8" id="KW-1003">Cell membrane</keyword>